<dbReference type="Pfam" id="PF18916">
    <property type="entry name" value="Lycopene_cyc"/>
    <property type="match status" value="1"/>
</dbReference>
<keyword evidence="7" id="KW-0413">Isomerase</keyword>
<feature type="transmembrane region" description="Helical" evidence="9">
    <location>
        <begin position="39"/>
        <end position="64"/>
    </location>
</feature>
<evidence type="ECO:0000256" key="9">
    <source>
        <dbReference type="SAM" id="Phobius"/>
    </source>
</evidence>
<comment type="caution">
    <text evidence="12">The sequence shown here is derived from an EMBL/GenBank/DDBJ whole genome shotgun (WGS) entry which is preliminary data.</text>
</comment>
<evidence type="ECO:0000256" key="4">
    <source>
        <dbReference type="ARBA" id="ARBA00022746"/>
    </source>
</evidence>
<evidence type="ECO:0000259" key="11">
    <source>
        <dbReference type="Pfam" id="PF18916"/>
    </source>
</evidence>
<sequence>MTYAVLCAAFLALALAAAVLLRLTAPASARPLRPFGPQALAAVALIVLTAVFDNAMIAAGLFAYDDARISGLRVGAAPIEDFAYPLAAVILLPEIWRRVRLGDPVRPGDRGPSRRDEPAGNRGEGMR</sequence>
<reference evidence="13" key="1">
    <citation type="journal article" date="2019" name="Int. J. Syst. Evol. Microbiol.">
        <title>The Global Catalogue of Microorganisms (GCM) 10K type strain sequencing project: providing services to taxonomists for standard genome sequencing and annotation.</title>
        <authorList>
            <consortium name="The Broad Institute Genomics Platform"/>
            <consortium name="The Broad Institute Genome Sequencing Center for Infectious Disease"/>
            <person name="Wu L."/>
            <person name="Ma J."/>
        </authorList>
    </citation>
    <scope>NUCLEOTIDE SEQUENCE [LARGE SCALE GENOMIC DNA]</scope>
    <source>
        <strain evidence="13">JCM 16546</strain>
    </source>
</reference>
<keyword evidence="6 9" id="KW-0472">Membrane</keyword>
<accession>A0ABP7BI70</accession>
<feature type="chain" id="PRO_5045275146" description="Lycopene cyclase domain-containing protein" evidence="10">
    <location>
        <begin position="30"/>
        <end position="127"/>
    </location>
</feature>
<evidence type="ECO:0000256" key="7">
    <source>
        <dbReference type="ARBA" id="ARBA00023235"/>
    </source>
</evidence>
<evidence type="ECO:0000313" key="12">
    <source>
        <dbReference type="EMBL" id="GAA3661620.1"/>
    </source>
</evidence>
<evidence type="ECO:0000256" key="3">
    <source>
        <dbReference type="ARBA" id="ARBA00022692"/>
    </source>
</evidence>
<evidence type="ECO:0000313" key="13">
    <source>
        <dbReference type="Proteomes" id="UP001410795"/>
    </source>
</evidence>
<feature type="domain" description="Lycopene cyclase" evidence="11">
    <location>
        <begin position="11"/>
        <end position="90"/>
    </location>
</feature>
<evidence type="ECO:0000256" key="8">
    <source>
        <dbReference type="SAM" id="MobiDB-lite"/>
    </source>
</evidence>
<comment type="pathway">
    <text evidence="2">Carotenoid biosynthesis.</text>
</comment>
<evidence type="ECO:0000256" key="2">
    <source>
        <dbReference type="ARBA" id="ARBA00004829"/>
    </source>
</evidence>
<dbReference type="InterPro" id="IPR017825">
    <property type="entry name" value="Lycopene_cyclase_dom"/>
</dbReference>
<protein>
    <recommendedName>
        <fullName evidence="11">Lycopene cyclase domain-containing protein</fullName>
    </recommendedName>
</protein>
<feature type="region of interest" description="Disordered" evidence="8">
    <location>
        <begin position="102"/>
        <end position="127"/>
    </location>
</feature>
<evidence type="ECO:0000256" key="10">
    <source>
        <dbReference type="SAM" id="SignalP"/>
    </source>
</evidence>
<keyword evidence="3 9" id="KW-0812">Transmembrane</keyword>
<organism evidence="12 13">
    <name type="scientific">Microbacterium marinilacus</name>
    <dbReference type="NCBI Taxonomy" id="415209"/>
    <lineage>
        <taxon>Bacteria</taxon>
        <taxon>Bacillati</taxon>
        <taxon>Actinomycetota</taxon>
        <taxon>Actinomycetes</taxon>
        <taxon>Micrococcales</taxon>
        <taxon>Microbacteriaceae</taxon>
        <taxon>Microbacterium</taxon>
    </lineage>
</organism>
<proteinExistence type="predicted"/>
<dbReference type="NCBIfam" id="TIGR03462">
    <property type="entry name" value="CarR_dom_SF"/>
    <property type="match status" value="1"/>
</dbReference>
<evidence type="ECO:0000256" key="1">
    <source>
        <dbReference type="ARBA" id="ARBA00004141"/>
    </source>
</evidence>
<evidence type="ECO:0000256" key="6">
    <source>
        <dbReference type="ARBA" id="ARBA00023136"/>
    </source>
</evidence>
<gene>
    <name evidence="12" type="ORF">GCM10022202_23700</name>
</gene>
<keyword evidence="4" id="KW-0125">Carotenoid biosynthesis</keyword>
<evidence type="ECO:0000256" key="5">
    <source>
        <dbReference type="ARBA" id="ARBA00022989"/>
    </source>
</evidence>
<keyword evidence="5 9" id="KW-1133">Transmembrane helix</keyword>
<dbReference type="EMBL" id="BAAAYV010000011">
    <property type="protein sequence ID" value="GAA3661620.1"/>
    <property type="molecule type" value="Genomic_DNA"/>
</dbReference>
<keyword evidence="10" id="KW-0732">Signal</keyword>
<comment type="subcellular location">
    <subcellularLocation>
        <location evidence="1">Membrane</location>
        <topology evidence="1">Multi-pass membrane protein</topology>
    </subcellularLocation>
</comment>
<dbReference type="Proteomes" id="UP001410795">
    <property type="component" value="Unassembled WGS sequence"/>
</dbReference>
<name>A0ABP7BI70_9MICO</name>
<dbReference type="RefSeq" id="WP_221856241.1">
    <property type="nucleotide sequence ID" value="NZ_BAAAYV010000011.1"/>
</dbReference>
<keyword evidence="13" id="KW-1185">Reference proteome</keyword>
<feature type="signal peptide" evidence="10">
    <location>
        <begin position="1"/>
        <end position="29"/>
    </location>
</feature>